<keyword evidence="4" id="KW-1185">Reference proteome</keyword>
<evidence type="ECO:0000313" key="2">
    <source>
        <dbReference type="EMBL" id="KZN06394.1"/>
    </source>
</evidence>
<accession>A0A166ECV4</accession>
<sequence>MQLYSIPPIIYGIDMDQSSQEHYDLNSGDDDSFYEELKRQILLLTADDEKAREDYATVDHRRKILSSNKRNSSNKMGSYFDWTNNEKASANSVPACIQSLWRNGNTGTGVFIPDIVMSRRRNKPRRRKNDRGRAFAPENRMINI</sequence>
<dbReference type="EMBL" id="CP093344">
    <property type="protein sequence ID" value="WOG88929.1"/>
    <property type="molecule type" value="Genomic_DNA"/>
</dbReference>
<name>A0A166ECV4_DAUCS</name>
<feature type="region of interest" description="Disordered" evidence="1">
    <location>
        <begin position="121"/>
        <end position="144"/>
    </location>
</feature>
<reference evidence="2" key="1">
    <citation type="journal article" date="2016" name="Nat. Genet.">
        <title>A high-quality carrot genome assembly provides new insights into carotenoid accumulation and asterid genome evolution.</title>
        <authorList>
            <person name="Iorizzo M."/>
            <person name="Ellison S."/>
            <person name="Senalik D."/>
            <person name="Zeng P."/>
            <person name="Satapoomin P."/>
            <person name="Huang J."/>
            <person name="Bowman M."/>
            <person name="Iovene M."/>
            <person name="Sanseverino W."/>
            <person name="Cavagnaro P."/>
            <person name="Yildiz M."/>
            <person name="Macko-Podgorni A."/>
            <person name="Moranska E."/>
            <person name="Grzebelus E."/>
            <person name="Grzebelus D."/>
            <person name="Ashrafi H."/>
            <person name="Zheng Z."/>
            <person name="Cheng S."/>
            <person name="Spooner D."/>
            <person name="Van Deynze A."/>
            <person name="Simon P."/>
        </authorList>
    </citation>
    <scope>NUCLEOTIDE SEQUENCE [LARGE SCALE GENOMIC DNA]</scope>
    <source>
        <tissue evidence="2">Leaf</tissue>
    </source>
</reference>
<proteinExistence type="predicted"/>
<organism evidence="2">
    <name type="scientific">Daucus carota subsp. sativus</name>
    <name type="common">Carrot</name>
    <dbReference type="NCBI Taxonomy" id="79200"/>
    <lineage>
        <taxon>Eukaryota</taxon>
        <taxon>Viridiplantae</taxon>
        <taxon>Streptophyta</taxon>
        <taxon>Embryophyta</taxon>
        <taxon>Tracheophyta</taxon>
        <taxon>Spermatophyta</taxon>
        <taxon>Magnoliopsida</taxon>
        <taxon>eudicotyledons</taxon>
        <taxon>Gunneridae</taxon>
        <taxon>Pentapetalae</taxon>
        <taxon>asterids</taxon>
        <taxon>campanulids</taxon>
        <taxon>Apiales</taxon>
        <taxon>Apiaceae</taxon>
        <taxon>Apioideae</taxon>
        <taxon>Scandiceae</taxon>
        <taxon>Daucinae</taxon>
        <taxon>Daucus</taxon>
        <taxon>Daucus sect. Daucus</taxon>
    </lineage>
</organism>
<dbReference type="AlphaFoldDB" id="A0A166ECV4"/>
<evidence type="ECO:0000256" key="1">
    <source>
        <dbReference type="SAM" id="MobiDB-lite"/>
    </source>
</evidence>
<dbReference type="OMA" id="WETENGN"/>
<reference evidence="3" key="2">
    <citation type="submission" date="2022-03" db="EMBL/GenBank/DDBJ databases">
        <title>Draft title - Genomic analysis of global carrot germplasm unveils the trajectory of domestication and the origin of high carotenoid orange carrot.</title>
        <authorList>
            <person name="Iorizzo M."/>
            <person name="Ellison S."/>
            <person name="Senalik D."/>
            <person name="Macko-Podgorni A."/>
            <person name="Grzebelus D."/>
            <person name="Bostan H."/>
            <person name="Rolling W."/>
            <person name="Curaba J."/>
            <person name="Simon P."/>
        </authorList>
    </citation>
    <scope>NUCLEOTIDE SEQUENCE</scope>
    <source>
        <tissue evidence="3">Leaf</tissue>
    </source>
</reference>
<dbReference type="EMBL" id="LNRQ01000002">
    <property type="protein sequence ID" value="KZN06394.1"/>
    <property type="molecule type" value="Genomic_DNA"/>
</dbReference>
<dbReference type="Gramene" id="KZN06394">
    <property type="protein sequence ID" value="KZN06394"/>
    <property type="gene ID" value="DCAR_007231"/>
</dbReference>
<gene>
    <name evidence="2" type="ORF">DCAR_007231</name>
    <name evidence="3" type="ORF">DCAR_0208164</name>
</gene>
<feature type="compositionally biased region" description="Basic residues" evidence="1">
    <location>
        <begin position="121"/>
        <end position="130"/>
    </location>
</feature>
<dbReference type="PANTHER" id="PTHR34956">
    <property type="entry name" value="OS05G0397300 PROTEIN"/>
    <property type="match status" value="1"/>
</dbReference>
<evidence type="ECO:0000313" key="3">
    <source>
        <dbReference type="EMBL" id="WOG88929.1"/>
    </source>
</evidence>
<dbReference type="Proteomes" id="UP000077755">
    <property type="component" value="Chromosome 2"/>
</dbReference>
<dbReference type="PANTHER" id="PTHR34956:SF1">
    <property type="entry name" value="DUF4005 DOMAIN-CONTAINING PROTEIN"/>
    <property type="match status" value="1"/>
</dbReference>
<protein>
    <submittedName>
        <fullName evidence="2">Uncharacterized protein</fullName>
    </submittedName>
</protein>
<evidence type="ECO:0000313" key="4">
    <source>
        <dbReference type="Proteomes" id="UP000077755"/>
    </source>
</evidence>